<evidence type="ECO:0000256" key="9">
    <source>
        <dbReference type="PROSITE-ProRule" id="PRU00277"/>
    </source>
</evidence>
<dbReference type="InterPro" id="IPR046357">
    <property type="entry name" value="PPIase_dom_sf"/>
</dbReference>
<evidence type="ECO:0000256" key="2">
    <source>
        <dbReference type="ARBA" id="ARBA00004496"/>
    </source>
</evidence>
<evidence type="ECO:0000313" key="12">
    <source>
        <dbReference type="EMBL" id="SEB15395.1"/>
    </source>
</evidence>
<dbReference type="PROSITE" id="PS50059">
    <property type="entry name" value="FKBP_PPIASE"/>
    <property type="match status" value="1"/>
</dbReference>
<sequence length="172" mass="18702">MPYEVFALTQIADNTVVQFFYTLTDSDDTQIETNHGADPIAYLHGHDGMIPAIEAALEGKSAGDTLHLTLAPDQAYGERQEGQEQRVPLKHLQGLPKGVRSWKAGMVAVVQTDQGMRQVTVIKPGLKMVLVDTNHPLAGKTLTYDIEVVDVRAATDEEIAHGHAHGIGGHHH</sequence>
<keyword evidence="13" id="KW-1185">Reference proteome</keyword>
<reference evidence="13" key="1">
    <citation type="submission" date="2016-10" db="EMBL/GenBank/DDBJ databases">
        <authorList>
            <person name="Varghese N."/>
            <person name="Submissions S."/>
        </authorList>
    </citation>
    <scope>NUCLEOTIDE SEQUENCE [LARGE SCALE GENOMIC DNA]</scope>
    <source>
        <strain evidence="13">DSM 11526</strain>
    </source>
</reference>
<accession>A0A1H4H0M9</accession>
<dbReference type="RefSeq" id="WP_091828007.1">
    <property type="nucleotide sequence ID" value="NZ_FNRJ01000024.1"/>
</dbReference>
<dbReference type="PANTHER" id="PTHR47861">
    <property type="entry name" value="FKBP-TYPE PEPTIDYL-PROLYL CIS-TRANS ISOMERASE SLYD"/>
    <property type="match status" value="1"/>
</dbReference>
<evidence type="ECO:0000313" key="13">
    <source>
        <dbReference type="Proteomes" id="UP000242469"/>
    </source>
</evidence>
<dbReference type="EMBL" id="FNRJ01000024">
    <property type="protein sequence ID" value="SEB15395.1"/>
    <property type="molecule type" value="Genomic_DNA"/>
</dbReference>
<protein>
    <recommendedName>
        <fullName evidence="10">Peptidyl-prolyl cis-trans isomerase</fullName>
        <ecNumber evidence="10">5.2.1.8</ecNumber>
    </recommendedName>
</protein>
<evidence type="ECO:0000256" key="10">
    <source>
        <dbReference type="RuleBase" id="RU003915"/>
    </source>
</evidence>
<dbReference type="SUPFAM" id="SSF54534">
    <property type="entry name" value="FKBP-like"/>
    <property type="match status" value="1"/>
</dbReference>
<dbReference type="GO" id="GO:0005737">
    <property type="term" value="C:cytoplasm"/>
    <property type="evidence" value="ECO:0007669"/>
    <property type="project" value="UniProtKB-SubCell"/>
</dbReference>
<comment type="similarity">
    <text evidence="3 10">Belongs to the FKBP-type PPIase family.</text>
</comment>
<feature type="domain" description="PPIase FKBP-type" evidence="11">
    <location>
        <begin position="12"/>
        <end position="88"/>
    </location>
</feature>
<evidence type="ECO:0000256" key="3">
    <source>
        <dbReference type="ARBA" id="ARBA00006577"/>
    </source>
</evidence>
<dbReference type="GO" id="GO:0003755">
    <property type="term" value="F:peptidyl-prolyl cis-trans isomerase activity"/>
    <property type="evidence" value="ECO:0007669"/>
    <property type="project" value="UniProtKB-UniRule"/>
</dbReference>
<dbReference type="Pfam" id="PF00254">
    <property type="entry name" value="FKBP_C"/>
    <property type="match status" value="1"/>
</dbReference>
<organism evidence="12 13">
    <name type="scientific">Marinobacterium iners DSM 11526</name>
    <dbReference type="NCBI Taxonomy" id="1122198"/>
    <lineage>
        <taxon>Bacteria</taxon>
        <taxon>Pseudomonadati</taxon>
        <taxon>Pseudomonadota</taxon>
        <taxon>Gammaproteobacteria</taxon>
        <taxon>Oceanospirillales</taxon>
        <taxon>Oceanospirillaceae</taxon>
        <taxon>Marinobacterium</taxon>
    </lineage>
</organism>
<evidence type="ECO:0000256" key="4">
    <source>
        <dbReference type="ARBA" id="ARBA00022490"/>
    </source>
</evidence>
<name>A0A1H4H0M9_9GAMM</name>
<dbReference type="Proteomes" id="UP000242469">
    <property type="component" value="Unassembled WGS sequence"/>
</dbReference>
<keyword evidence="7 9" id="KW-0413">Isomerase</keyword>
<comment type="catalytic activity">
    <reaction evidence="1 9 10">
        <text>[protein]-peptidylproline (omega=180) = [protein]-peptidylproline (omega=0)</text>
        <dbReference type="Rhea" id="RHEA:16237"/>
        <dbReference type="Rhea" id="RHEA-COMP:10747"/>
        <dbReference type="Rhea" id="RHEA-COMP:10748"/>
        <dbReference type="ChEBI" id="CHEBI:83833"/>
        <dbReference type="ChEBI" id="CHEBI:83834"/>
        <dbReference type="EC" id="5.2.1.8"/>
    </reaction>
</comment>
<comment type="subcellular location">
    <subcellularLocation>
        <location evidence="2">Cytoplasm</location>
    </subcellularLocation>
</comment>
<evidence type="ECO:0000256" key="7">
    <source>
        <dbReference type="ARBA" id="ARBA00023235"/>
    </source>
</evidence>
<dbReference type="GO" id="GO:0042026">
    <property type="term" value="P:protein refolding"/>
    <property type="evidence" value="ECO:0007669"/>
    <property type="project" value="UniProtKB-ARBA"/>
</dbReference>
<keyword evidence="4" id="KW-0963">Cytoplasm</keyword>
<dbReference type="OrthoDB" id="9808891at2"/>
<keyword evidence="6" id="KW-0143">Chaperone</keyword>
<dbReference type="EC" id="5.2.1.8" evidence="10"/>
<evidence type="ECO:0000259" key="11">
    <source>
        <dbReference type="PROSITE" id="PS50059"/>
    </source>
</evidence>
<comment type="function">
    <text evidence="8">Also involved in hydrogenase metallocenter assembly, probably by participating in the nickel insertion step. This function in hydrogenase biosynthesis requires chaperone activity and the presence of the metal-binding domain, but not PPIase activity.</text>
</comment>
<dbReference type="AlphaFoldDB" id="A0A1H4H0M9"/>
<dbReference type="STRING" id="1122198.SAMN02745729_12427"/>
<evidence type="ECO:0000256" key="6">
    <source>
        <dbReference type="ARBA" id="ARBA00023186"/>
    </source>
</evidence>
<dbReference type="InterPro" id="IPR001179">
    <property type="entry name" value="PPIase_FKBP_dom"/>
</dbReference>
<evidence type="ECO:0000256" key="5">
    <source>
        <dbReference type="ARBA" id="ARBA00023110"/>
    </source>
</evidence>
<proteinExistence type="inferred from homology"/>
<evidence type="ECO:0000256" key="1">
    <source>
        <dbReference type="ARBA" id="ARBA00000971"/>
    </source>
</evidence>
<dbReference type="Gene3D" id="3.10.50.40">
    <property type="match status" value="1"/>
</dbReference>
<dbReference type="PANTHER" id="PTHR47861:SF3">
    <property type="entry name" value="FKBP-TYPE PEPTIDYL-PROLYL CIS-TRANS ISOMERASE SLYD"/>
    <property type="match status" value="1"/>
</dbReference>
<gene>
    <name evidence="12" type="ORF">SAMN02745729_12427</name>
</gene>
<keyword evidence="5 9" id="KW-0697">Rotamase</keyword>
<evidence type="ECO:0000256" key="8">
    <source>
        <dbReference type="ARBA" id="ARBA00037071"/>
    </source>
</evidence>